<dbReference type="GO" id="GO:0008643">
    <property type="term" value="P:carbohydrate transport"/>
    <property type="evidence" value="ECO:0007669"/>
    <property type="project" value="InterPro"/>
</dbReference>
<dbReference type="Gene3D" id="1.20.1250.20">
    <property type="entry name" value="MFS general substrate transporter like domains"/>
    <property type="match status" value="1"/>
</dbReference>
<feature type="transmembrane region" description="Helical" evidence="2">
    <location>
        <begin position="317"/>
        <end position="335"/>
    </location>
</feature>
<dbReference type="GO" id="GO:0005886">
    <property type="term" value="C:plasma membrane"/>
    <property type="evidence" value="ECO:0007669"/>
    <property type="project" value="TreeGrafter"/>
</dbReference>
<evidence type="ECO:0000256" key="1">
    <source>
        <dbReference type="ARBA" id="ARBA00009617"/>
    </source>
</evidence>
<name>A0A495D399_9PROT</name>
<dbReference type="Proteomes" id="UP000273675">
    <property type="component" value="Unassembled WGS sequence"/>
</dbReference>
<accession>A0A495D399</accession>
<organism evidence="3 4">
    <name type="scientific">Maricaulis maris</name>
    <dbReference type="NCBI Taxonomy" id="74318"/>
    <lineage>
        <taxon>Bacteria</taxon>
        <taxon>Pseudomonadati</taxon>
        <taxon>Pseudomonadota</taxon>
        <taxon>Alphaproteobacteria</taxon>
        <taxon>Maricaulales</taxon>
        <taxon>Maricaulaceae</taxon>
        <taxon>Maricaulis</taxon>
    </lineage>
</organism>
<evidence type="ECO:0000256" key="2">
    <source>
        <dbReference type="SAM" id="Phobius"/>
    </source>
</evidence>
<dbReference type="GO" id="GO:0015293">
    <property type="term" value="F:symporter activity"/>
    <property type="evidence" value="ECO:0007669"/>
    <property type="project" value="InterPro"/>
</dbReference>
<dbReference type="InterPro" id="IPR039672">
    <property type="entry name" value="MFS_2"/>
</dbReference>
<dbReference type="OrthoDB" id="7584869at2"/>
<proteinExistence type="inferred from homology"/>
<feature type="transmembrane region" description="Helical" evidence="2">
    <location>
        <begin position="400"/>
        <end position="420"/>
    </location>
</feature>
<feature type="transmembrane region" description="Helical" evidence="2">
    <location>
        <begin position="287"/>
        <end position="305"/>
    </location>
</feature>
<keyword evidence="2" id="KW-1133">Transmembrane helix</keyword>
<dbReference type="SUPFAM" id="SSF103473">
    <property type="entry name" value="MFS general substrate transporter"/>
    <property type="match status" value="1"/>
</dbReference>
<dbReference type="Pfam" id="PF13347">
    <property type="entry name" value="MFS_2"/>
    <property type="match status" value="1"/>
</dbReference>
<feature type="transmembrane region" description="Helical" evidence="2">
    <location>
        <begin position="440"/>
        <end position="461"/>
    </location>
</feature>
<dbReference type="AlphaFoldDB" id="A0A495D399"/>
<gene>
    <name evidence="3" type="ORF">C7435_2500</name>
</gene>
<dbReference type="PANTHER" id="PTHR11328:SF24">
    <property type="entry name" value="MAJOR FACILITATOR SUPERFAMILY (MFS) PROFILE DOMAIN-CONTAINING PROTEIN"/>
    <property type="match status" value="1"/>
</dbReference>
<dbReference type="PANTHER" id="PTHR11328">
    <property type="entry name" value="MAJOR FACILITATOR SUPERFAMILY DOMAIN-CONTAINING PROTEIN"/>
    <property type="match status" value="1"/>
</dbReference>
<protein>
    <submittedName>
        <fullName evidence="3">Na+/melibiose symporter-like transporter</fullName>
    </submittedName>
</protein>
<dbReference type="RefSeq" id="WP_075191494.1">
    <property type="nucleotide sequence ID" value="NZ_RBIM01000005.1"/>
</dbReference>
<sequence length="486" mass="53027">MTETATPISAPPIKYATKLLYGVGSMAYGVKDVAFRAYLLWYYNYVIGADAAMVSLAILVALVFDAISDPIVGQFSDSLRTKWGRRHPLMYMSAIPAAASFFFLWHPPEALDGWGLFAYLAVLSSAVRTCITFYEIPSSALAPELSSDYDDRTLIASYRYFFGYLGGYGMSILALAVFLAPTAEYPIGQLNPVGYWTFGLVGSVLMFGTVMISTAGTHHRIKYLRKLPPPQRRNPLETLMLMRRTFSNKAFLAILGFGLLKYTAIGMAAALSLYFGTLFWGFDNFEMAIMSAEPLMGAVLALVFAPIIAKRLGKRNAAFWLAIAAIFLGTLPFILRLNGLFYADDDPRVLPTLFGILALYSACAISSAILVHAMIGDVIDASALKTGRRAEGLFYAANSFMQKCVTGFGLMAAGVLLTIVDLPERAQPGEVDPASVDLLATLYIPSIAVLYIAGALFLHFYRIDRASHEANLAALKARDDAKRPAP</sequence>
<feature type="transmembrane region" description="Helical" evidence="2">
    <location>
        <begin position="158"/>
        <end position="181"/>
    </location>
</feature>
<feature type="transmembrane region" description="Helical" evidence="2">
    <location>
        <begin position="193"/>
        <end position="216"/>
    </location>
</feature>
<dbReference type="InterPro" id="IPR036259">
    <property type="entry name" value="MFS_trans_sf"/>
</dbReference>
<reference evidence="3 4" key="1">
    <citation type="submission" date="2018-10" db="EMBL/GenBank/DDBJ databases">
        <title>Genomic Encyclopedia of Type Strains, Phase IV (KMG-IV): sequencing the most valuable type-strain genomes for metagenomic binning, comparative biology and taxonomic classification.</title>
        <authorList>
            <person name="Goeker M."/>
        </authorList>
    </citation>
    <scope>NUCLEOTIDE SEQUENCE [LARGE SCALE GENOMIC DNA]</scope>
    <source>
        <strain evidence="3 4">DSM 4734</strain>
    </source>
</reference>
<feature type="transmembrane region" description="Helical" evidence="2">
    <location>
        <begin position="355"/>
        <end position="379"/>
    </location>
</feature>
<evidence type="ECO:0000313" key="3">
    <source>
        <dbReference type="EMBL" id="RKQ96248.1"/>
    </source>
</evidence>
<keyword evidence="2" id="KW-0472">Membrane</keyword>
<feature type="transmembrane region" description="Helical" evidence="2">
    <location>
        <begin position="250"/>
        <end position="275"/>
    </location>
</feature>
<feature type="transmembrane region" description="Helical" evidence="2">
    <location>
        <begin position="42"/>
        <end position="67"/>
    </location>
</feature>
<keyword evidence="2" id="KW-0812">Transmembrane</keyword>
<comment type="caution">
    <text evidence="3">The sequence shown here is derived from an EMBL/GenBank/DDBJ whole genome shotgun (WGS) entry which is preliminary data.</text>
</comment>
<evidence type="ECO:0000313" key="4">
    <source>
        <dbReference type="Proteomes" id="UP000273675"/>
    </source>
</evidence>
<comment type="similarity">
    <text evidence="1">Belongs to the sodium:galactoside symporter (TC 2.A.2) family.</text>
</comment>
<dbReference type="EMBL" id="RBIM01000005">
    <property type="protein sequence ID" value="RKQ96248.1"/>
    <property type="molecule type" value="Genomic_DNA"/>
</dbReference>